<dbReference type="InterPro" id="IPR027267">
    <property type="entry name" value="AH/BAR_dom_sf"/>
</dbReference>
<feature type="region of interest" description="Disordered" evidence="1">
    <location>
        <begin position="23"/>
        <end position="106"/>
    </location>
</feature>
<dbReference type="VEuPathDB" id="FungiDB:SPRG_14295"/>
<feature type="compositionally biased region" description="Low complexity" evidence="1">
    <location>
        <begin position="32"/>
        <end position="41"/>
    </location>
</feature>
<name>A0A067BS44_SAPPC</name>
<dbReference type="RefSeq" id="XP_012209667.1">
    <property type="nucleotide sequence ID" value="XM_012354277.1"/>
</dbReference>
<dbReference type="OrthoDB" id="165034at2759"/>
<evidence type="ECO:0000313" key="2">
    <source>
        <dbReference type="EMBL" id="KDO19615.1"/>
    </source>
</evidence>
<protein>
    <recommendedName>
        <fullName evidence="4">BAR domain-containing protein</fullName>
    </recommendedName>
</protein>
<dbReference type="InterPro" id="IPR019309">
    <property type="entry name" value="WASHC3"/>
</dbReference>
<dbReference type="EMBL" id="KK583341">
    <property type="protein sequence ID" value="KDO19615.1"/>
    <property type="molecule type" value="Genomic_DNA"/>
</dbReference>
<dbReference type="AlphaFoldDB" id="A0A067BS44"/>
<evidence type="ECO:0000313" key="3">
    <source>
        <dbReference type="Proteomes" id="UP000030745"/>
    </source>
</evidence>
<dbReference type="KEGG" id="spar:SPRG_14295"/>
<proteinExistence type="predicted"/>
<dbReference type="GO" id="GO:0071203">
    <property type="term" value="C:WASH complex"/>
    <property type="evidence" value="ECO:0007669"/>
    <property type="project" value="InterPro"/>
</dbReference>
<dbReference type="GeneID" id="24136104"/>
<dbReference type="Pfam" id="PF10152">
    <property type="entry name" value="CCDC53"/>
    <property type="match status" value="1"/>
</dbReference>
<accession>A0A067BS44</accession>
<gene>
    <name evidence="2" type="ORF">SPRG_14295</name>
</gene>
<dbReference type="Gene3D" id="1.20.1270.60">
    <property type="entry name" value="Arfaptin homology (AH) domain/BAR domain"/>
    <property type="match status" value="1"/>
</dbReference>
<evidence type="ECO:0000256" key="1">
    <source>
        <dbReference type="SAM" id="MobiDB-lite"/>
    </source>
</evidence>
<dbReference type="Proteomes" id="UP000030745">
    <property type="component" value="Unassembled WGS sequence"/>
</dbReference>
<keyword evidence="3" id="KW-1185">Reference proteome</keyword>
<organism evidence="2 3">
    <name type="scientific">Saprolegnia parasitica (strain CBS 223.65)</name>
    <dbReference type="NCBI Taxonomy" id="695850"/>
    <lineage>
        <taxon>Eukaryota</taxon>
        <taxon>Sar</taxon>
        <taxon>Stramenopiles</taxon>
        <taxon>Oomycota</taxon>
        <taxon>Saprolegniomycetes</taxon>
        <taxon>Saprolegniales</taxon>
        <taxon>Saprolegniaceae</taxon>
        <taxon>Saprolegnia</taxon>
    </lineage>
</organism>
<evidence type="ECO:0008006" key="4">
    <source>
        <dbReference type="Google" id="ProtNLM"/>
    </source>
</evidence>
<reference evidence="2 3" key="1">
    <citation type="journal article" date="2013" name="PLoS Genet.">
        <title>Distinctive expansion of potential virulence genes in the genome of the oomycete fish pathogen Saprolegnia parasitica.</title>
        <authorList>
            <person name="Jiang R.H."/>
            <person name="de Bruijn I."/>
            <person name="Haas B.J."/>
            <person name="Belmonte R."/>
            <person name="Lobach L."/>
            <person name="Christie J."/>
            <person name="van den Ackerveken G."/>
            <person name="Bottin A."/>
            <person name="Bulone V."/>
            <person name="Diaz-Moreno S.M."/>
            <person name="Dumas B."/>
            <person name="Fan L."/>
            <person name="Gaulin E."/>
            <person name="Govers F."/>
            <person name="Grenville-Briggs L.J."/>
            <person name="Horner N.R."/>
            <person name="Levin J.Z."/>
            <person name="Mammella M."/>
            <person name="Meijer H.J."/>
            <person name="Morris P."/>
            <person name="Nusbaum C."/>
            <person name="Oome S."/>
            <person name="Phillips A.J."/>
            <person name="van Rooyen D."/>
            <person name="Rzeszutek E."/>
            <person name="Saraiva M."/>
            <person name="Secombes C.J."/>
            <person name="Seidl M.F."/>
            <person name="Snel B."/>
            <person name="Stassen J.H."/>
            <person name="Sykes S."/>
            <person name="Tripathy S."/>
            <person name="van den Berg H."/>
            <person name="Vega-Arreguin J.C."/>
            <person name="Wawra S."/>
            <person name="Young S.K."/>
            <person name="Zeng Q."/>
            <person name="Dieguez-Uribeondo J."/>
            <person name="Russ C."/>
            <person name="Tyler B.M."/>
            <person name="van West P."/>
        </authorList>
    </citation>
    <scope>NUCLEOTIDE SEQUENCE [LARGE SCALE GENOMIC DNA]</scope>
    <source>
        <strain evidence="2 3">CBS 223.65</strain>
    </source>
</reference>
<sequence>MDKYLRLLKMGMPREHVELKMRAEGADPSLLPSPSVAADAYVPPPPSPPTAVAASPSLRGQDKPMQPPLPSTSASMDGPCIASHEIDTTDQSPTVRAPPSPHELPGVASANAATIERARPAMAEKMFTVHLSGAGHPVAAPSLRDRQRRWLQKTLVSFGRATPTPDDVYIKAKDRFFGLLKSILDIRGSLSRYKAMLPQYSLACAQLGVDVWCVTSADAVGRQSVAAETFRHAMCAINEKQEIKSHFFNADAVLSGVIQFVDIHIRTMESFKPAMQHREALKLDYDSFERSAHAMRRAKRSVPELSRADANVATARTALDAATMHLFRIFAKYEAQRDTMLDGELEMVRQVMHTFYEKSAEVTRFTIDTSVDIQALRAKEDSLLAAMTSKGLLTPPPEKDSSTVMEDVELGEPETNWTRQLHSYRSHCPKIPEIKRKCVEQP</sequence>